<feature type="domain" description="D-isomer specific 2-hydroxyacid dehydrogenase NAD-binding" evidence="3">
    <location>
        <begin position="98"/>
        <end position="282"/>
    </location>
</feature>
<dbReference type="CDD" id="cd05300">
    <property type="entry name" value="2-Hacid_dh_1"/>
    <property type="match status" value="1"/>
</dbReference>
<dbReference type="PANTHER" id="PTHR43333">
    <property type="entry name" value="2-HACID_DH_C DOMAIN-CONTAINING PROTEIN"/>
    <property type="match status" value="1"/>
</dbReference>
<evidence type="ECO:0000313" key="5">
    <source>
        <dbReference type="EMBL" id="CAF3772579.1"/>
    </source>
</evidence>
<comment type="caution">
    <text evidence="5">The sequence shown here is derived from an EMBL/GenBank/DDBJ whole genome shotgun (WGS) entry which is preliminary data.</text>
</comment>
<evidence type="ECO:0000259" key="3">
    <source>
        <dbReference type="Pfam" id="PF02826"/>
    </source>
</evidence>
<dbReference type="EMBL" id="CAJOBA010006429">
    <property type="protein sequence ID" value="CAF3772579.1"/>
    <property type="molecule type" value="Genomic_DNA"/>
</dbReference>
<accession>A0A8S2IQP0</accession>
<sequence length="319" mass="35975">MIDVIKSCVNQFSNNLQFNYVNPNDIPQLHQSFPSAHIIFGEPLTLIPFINQSFTTNLKWLQSTYAGVDTIVKKSKNNNYIVTRAPVFGQHMSEYCLGHIISHERHFPLLREAQLNKQWLTCSYRLLSSLRVGIMGASGEIGQSLARTCKHFGMYVKGLANSQQNTNEFVDEWYQSIPTTATFGIPREFLINLDYLISTLPSTSQTKNMLSGDVLSVCNGSNTVFINIGRGDIIDEQSLVNALNNNYITHAILDVFIDEPLPVTSRLYDLGTHKIQITPHISASSSVASYDIAQIFIRNLKRYINGESLLFVVDWKKGY</sequence>
<dbReference type="GO" id="GO:0051287">
    <property type="term" value="F:NAD binding"/>
    <property type="evidence" value="ECO:0007669"/>
    <property type="project" value="InterPro"/>
</dbReference>
<dbReference type="InterPro" id="IPR036291">
    <property type="entry name" value="NAD(P)-bd_dom_sf"/>
</dbReference>
<protein>
    <recommendedName>
        <fullName evidence="3">D-isomer specific 2-hydroxyacid dehydrogenase NAD-binding domain-containing protein</fullName>
    </recommendedName>
</protein>
<keyword evidence="2" id="KW-0520">NAD</keyword>
<dbReference type="InterPro" id="IPR006140">
    <property type="entry name" value="D-isomer_DH_NAD-bd"/>
</dbReference>
<keyword evidence="1" id="KW-0560">Oxidoreductase</keyword>
<name>A0A8S2IQP0_9BILA</name>
<dbReference type="AlphaFoldDB" id="A0A8S2IQP0"/>
<dbReference type="Gene3D" id="3.40.50.720">
    <property type="entry name" value="NAD(P)-binding Rossmann-like Domain"/>
    <property type="match status" value="2"/>
</dbReference>
<evidence type="ECO:0000313" key="6">
    <source>
        <dbReference type="Proteomes" id="UP000682733"/>
    </source>
</evidence>
<organism evidence="5 6">
    <name type="scientific">Didymodactylos carnosus</name>
    <dbReference type="NCBI Taxonomy" id="1234261"/>
    <lineage>
        <taxon>Eukaryota</taxon>
        <taxon>Metazoa</taxon>
        <taxon>Spiralia</taxon>
        <taxon>Gnathifera</taxon>
        <taxon>Rotifera</taxon>
        <taxon>Eurotatoria</taxon>
        <taxon>Bdelloidea</taxon>
        <taxon>Philodinida</taxon>
        <taxon>Philodinidae</taxon>
        <taxon>Didymodactylos</taxon>
    </lineage>
</organism>
<dbReference type="PANTHER" id="PTHR43333:SF1">
    <property type="entry name" value="D-ISOMER SPECIFIC 2-HYDROXYACID DEHYDROGENASE NAD-BINDING DOMAIN-CONTAINING PROTEIN"/>
    <property type="match status" value="1"/>
</dbReference>
<dbReference type="GO" id="GO:0016491">
    <property type="term" value="F:oxidoreductase activity"/>
    <property type="evidence" value="ECO:0007669"/>
    <property type="project" value="UniProtKB-KW"/>
</dbReference>
<reference evidence="5" key="1">
    <citation type="submission" date="2021-02" db="EMBL/GenBank/DDBJ databases">
        <authorList>
            <person name="Nowell W R."/>
        </authorList>
    </citation>
    <scope>NUCLEOTIDE SEQUENCE</scope>
</reference>
<dbReference type="Proteomes" id="UP000682733">
    <property type="component" value="Unassembled WGS sequence"/>
</dbReference>
<dbReference type="Proteomes" id="UP000677228">
    <property type="component" value="Unassembled WGS sequence"/>
</dbReference>
<evidence type="ECO:0000256" key="1">
    <source>
        <dbReference type="ARBA" id="ARBA00023002"/>
    </source>
</evidence>
<gene>
    <name evidence="4" type="ORF">OVA965_LOCUS14668</name>
    <name evidence="5" type="ORF">TMI583_LOCUS14672</name>
</gene>
<proteinExistence type="predicted"/>
<dbReference type="Pfam" id="PF02826">
    <property type="entry name" value="2-Hacid_dh_C"/>
    <property type="match status" value="1"/>
</dbReference>
<evidence type="ECO:0000313" key="4">
    <source>
        <dbReference type="EMBL" id="CAF1003265.1"/>
    </source>
</evidence>
<dbReference type="EMBL" id="CAJNOK010006421">
    <property type="protein sequence ID" value="CAF1003265.1"/>
    <property type="molecule type" value="Genomic_DNA"/>
</dbReference>
<evidence type="ECO:0000256" key="2">
    <source>
        <dbReference type="ARBA" id="ARBA00023027"/>
    </source>
</evidence>
<dbReference type="SUPFAM" id="SSF51735">
    <property type="entry name" value="NAD(P)-binding Rossmann-fold domains"/>
    <property type="match status" value="1"/>
</dbReference>